<dbReference type="InterPro" id="IPR051783">
    <property type="entry name" value="NAD(P)-dependent_oxidoreduct"/>
</dbReference>
<accession>A0ABT1QVQ9</accession>
<organism evidence="2 3">
    <name type="scientific">Tahibacter harae</name>
    <dbReference type="NCBI Taxonomy" id="2963937"/>
    <lineage>
        <taxon>Bacteria</taxon>
        <taxon>Pseudomonadati</taxon>
        <taxon>Pseudomonadota</taxon>
        <taxon>Gammaproteobacteria</taxon>
        <taxon>Lysobacterales</taxon>
        <taxon>Rhodanobacteraceae</taxon>
        <taxon>Tahibacter</taxon>
    </lineage>
</organism>
<keyword evidence="3" id="KW-1185">Reference proteome</keyword>
<dbReference type="SUPFAM" id="SSF51735">
    <property type="entry name" value="NAD(P)-binding Rossmann-fold domains"/>
    <property type="match status" value="1"/>
</dbReference>
<evidence type="ECO:0000313" key="2">
    <source>
        <dbReference type="EMBL" id="MCQ4166367.1"/>
    </source>
</evidence>
<dbReference type="RefSeq" id="WP_255915557.1">
    <property type="nucleotide sequence ID" value="NZ_JANFQO010000016.1"/>
</dbReference>
<dbReference type="InterPro" id="IPR036291">
    <property type="entry name" value="NAD(P)-bd_dom_sf"/>
</dbReference>
<dbReference type="PANTHER" id="PTHR48079:SF6">
    <property type="entry name" value="NAD(P)-BINDING DOMAIN-CONTAINING PROTEIN-RELATED"/>
    <property type="match status" value="1"/>
</dbReference>
<dbReference type="PANTHER" id="PTHR48079">
    <property type="entry name" value="PROTEIN YEEZ"/>
    <property type="match status" value="1"/>
</dbReference>
<protein>
    <submittedName>
        <fullName evidence="2">NAD-dependent epimerase/dehydratase family protein</fullName>
    </submittedName>
</protein>
<dbReference type="InterPro" id="IPR001509">
    <property type="entry name" value="Epimerase_deHydtase"/>
</dbReference>
<dbReference type="Pfam" id="PF01370">
    <property type="entry name" value="Epimerase"/>
    <property type="match status" value="1"/>
</dbReference>
<evidence type="ECO:0000259" key="1">
    <source>
        <dbReference type="Pfam" id="PF01370"/>
    </source>
</evidence>
<name>A0ABT1QVQ9_9GAMM</name>
<gene>
    <name evidence="2" type="ORF">NM961_16735</name>
</gene>
<dbReference type="Proteomes" id="UP001165498">
    <property type="component" value="Unassembled WGS sequence"/>
</dbReference>
<feature type="domain" description="NAD-dependent epimerase/dehydratase" evidence="1">
    <location>
        <begin position="4"/>
        <end position="206"/>
    </location>
</feature>
<sequence>MDIFLTSASGQVGAAVAAALEQRGHRVAALVRSASSAARARAAGARPIDGTLAEIARHRAIVHAADAVIHTAMEYTADGTENAALDRACTEALLGALKPGARFIYTSNAYLPGVVDEAPVAAAAADPRRGWRLALERDVLDAGAHTAVLRLGMVYGRGDGGTVADLTAAAAATAPLPYLAGAGANRWSLVHLDDAAALYAAIVEAAAGGIFHAVDGAPRAIAQVAALVASLSANTAVEADEAVLRARLDAHTVDLMHRDVALAAPRAAAIGWKPAYASLDAFVAERRGGVR</sequence>
<reference evidence="2" key="1">
    <citation type="submission" date="2022-07" db="EMBL/GenBank/DDBJ databases">
        <title>Tahibacter sp., a new gammaproteobacterium isolated from the silt sample collected at pig farm.</title>
        <authorList>
            <person name="Chen H."/>
        </authorList>
    </citation>
    <scope>NUCLEOTIDE SEQUENCE</scope>
    <source>
        <strain evidence="2">P2K</strain>
    </source>
</reference>
<comment type="caution">
    <text evidence="2">The sequence shown here is derived from an EMBL/GenBank/DDBJ whole genome shotgun (WGS) entry which is preliminary data.</text>
</comment>
<proteinExistence type="predicted"/>
<evidence type="ECO:0000313" key="3">
    <source>
        <dbReference type="Proteomes" id="UP001165498"/>
    </source>
</evidence>
<dbReference type="Gene3D" id="3.40.50.720">
    <property type="entry name" value="NAD(P)-binding Rossmann-like Domain"/>
    <property type="match status" value="1"/>
</dbReference>
<dbReference type="EMBL" id="JANFQO010000016">
    <property type="protein sequence ID" value="MCQ4166367.1"/>
    <property type="molecule type" value="Genomic_DNA"/>
</dbReference>